<evidence type="ECO:0000313" key="3">
    <source>
        <dbReference type="Proteomes" id="UP000295164"/>
    </source>
</evidence>
<accession>A0A4R4E3R8</accession>
<sequence length="737" mass="83020">MNDIRKIALPSIGYGFVDPKYLPEGADEYYLRNMQNRSGIEYRNLTAYEIEVLVRNNNRSDDWNKIQVSDAFNADLVRNCKFFGLVRIGKLESVALRHHNVTHPVGLYNSTIISCDFGDNVVVDNVKYLANYITGNEVMLLNIDELHTTQAAKFGNGILKDGEDESIRVWLEVCNENAGRKIIPFNGMLPGDAWLWAKYRADGVLMERLKELTQLRYDARRGYYGKIGDRTVIKNTSIVKDVWVGSDAYIKGANKLKNLTINSAPDAMSQVGEGCELVNGIVGYGCRIFYGVKAVRFVTASHSQLKYGARLINSYLGNNATISCCEVLNSLIFPAHEQHHNNSFLCAALVMGQSNMAAGATVGSNHNSRAADGEIVAGRGFWPGLCVSLKHNSKFASFALIAKGDYTSELNIPIPFSLISNDESNNRLQVMPAYWFQYNMYALARNAFKYVDRDKRTRRSQYIEYDYLAPDSVNEIFTALRLLERFAALHTRGGDAGGLSEEALEAEGSQLLQEGKLDAKAGIRAYGFENNARQTILTKVPESWRIFRQLIHYYAGIQLLQWWEEKGFRSFADLKATLPETVVRGDWHNAGGQLMPDTSVQTLIEGVKSGDFRSWSEVHSYYELNSALYPEQKRNHALASYFELCGIDREGFGETEFRELLGQTLAVKEWMVAGIRNARAKDYENPFRKMVYESEAEMNEVVGKLEENSFIRQQGEELLALRQQVARIVKEGTLATA</sequence>
<protein>
    <submittedName>
        <fullName evidence="2">DUF4954 family protein</fullName>
    </submittedName>
</protein>
<dbReference type="RefSeq" id="WP_131850775.1">
    <property type="nucleotide sequence ID" value="NZ_SKFH01000003.1"/>
</dbReference>
<reference evidence="2 3" key="1">
    <citation type="submission" date="2019-03" db="EMBL/GenBank/DDBJ databases">
        <authorList>
            <person name="Kim M.K.M."/>
        </authorList>
    </citation>
    <scope>NUCLEOTIDE SEQUENCE [LARGE SCALE GENOMIC DNA]</scope>
    <source>
        <strain evidence="2 3">17J68-15</strain>
    </source>
</reference>
<dbReference type="InterPro" id="IPR032533">
    <property type="entry name" value="DUF4954"/>
</dbReference>
<dbReference type="EMBL" id="SKFH01000003">
    <property type="protein sequence ID" value="TCZ74176.1"/>
    <property type="molecule type" value="Genomic_DNA"/>
</dbReference>
<dbReference type="AlphaFoldDB" id="A0A4R4E3R8"/>
<dbReference type="Pfam" id="PF16314">
    <property type="entry name" value="DUF4954"/>
    <property type="match status" value="1"/>
</dbReference>
<comment type="caution">
    <text evidence="2">The sequence shown here is derived from an EMBL/GenBank/DDBJ whole genome shotgun (WGS) entry which is preliminary data.</text>
</comment>
<dbReference type="Proteomes" id="UP000295164">
    <property type="component" value="Unassembled WGS sequence"/>
</dbReference>
<keyword evidence="3" id="KW-1185">Reference proteome</keyword>
<evidence type="ECO:0000259" key="1">
    <source>
        <dbReference type="Pfam" id="PF16314"/>
    </source>
</evidence>
<proteinExistence type="predicted"/>
<dbReference type="OrthoDB" id="908418at2"/>
<organism evidence="2 3">
    <name type="scientific">Flaviaesturariibacter aridisoli</name>
    <dbReference type="NCBI Taxonomy" id="2545761"/>
    <lineage>
        <taxon>Bacteria</taxon>
        <taxon>Pseudomonadati</taxon>
        <taxon>Bacteroidota</taxon>
        <taxon>Chitinophagia</taxon>
        <taxon>Chitinophagales</taxon>
        <taxon>Chitinophagaceae</taxon>
        <taxon>Flaviaestuariibacter</taxon>
    </lineage>
</organism>
<gene>
    <name evidence="2" type="ORF">E0486_03625</name>
</gene>
<feature type="domain" description="DUF4954" evidence="1">
    <location>
        <begin position="42"/>
        <end position="485"/>
    </location>
</feature>
<evidence type="ECO:0000313" key="2">
    <source>
        <dbReference type="EMBL" id="TCZ74176.1"/>
    </source>
</evidence>
<name>A0A4R4E3R8_9BACT</name>